<dbReference type="SUPFAM" id="SSF48452">
    <property type="entry name" value="TPR-like"/>
    <property type="match status" value="1"/>
</dbReference>
<keyword evidence="4" id="KW-0732">Signal</keyword>
<dbReference type="AlphaFoldDB" id="A0AA97I0I8"/>
<dbReference type="InterPro" id="IPR019734">
    <property type="entry name" value="TPR_rpt"/>
</dbReference>
<dbReference type="InterPro" id="IPR051012">
    <property type="entry name" value="CellSynth/LPSAsmb/PSIAsmb"/>
</dbReference>
<feature type="chain" id="PRO_5041675325" evidence="4">
    <location>
        <begin position="26"/>
        <end position="309"/>
    </location>
</feature>
<dbReference type="SMART" id="SM00028">
    <property type="entry name" value="TPR"/>
    <property type="match status" value="4"/>
</dbReference>
<protein>
    <submittedName>
        <fullName evidence="5">Tetratricopeptide repeat protein</fullName>
    </submittedName>
</protein>
<dbReference type="Pfam" id="PF14559">
    <property type="entry name" value="TPR_19"/>
    <property type="match status" value="1"/>
</dbReference>
<feature type="signal peptide" evidence="4">
    <location>
        <begin position="1"/>
        <end position="25"/>
    </location>
</feature>
<dbReference type="InterPro" id="IPR011990">
    <property type="entry name" value="TPR-like_helical_dom_sf"/>
</dbReference>
<evidence type="ECO:0000256" key="2">
    <source>
        <dbReference type="ARBA" id="ARBA00022803"/>
    </source>
</evidence>
<evidence type="ECO:0000256" key="3">
    <source>
        <dbReference type="PROSITE-ProRule" id="PRU00339"/>
    </source>
</evidence>
<dbReference type="RefSeq" id="WP_317081521.1">
    <property type="nucleotide sequence ID" value="NZ_CP136594.1"/>
</dbReference>
<proteinExistence type="predicted"/>
<evidence type="ECO:0000313" key="5">
    <source>
        <dbReference type="EMBL" id="WOE75002.1"/>
    </source>
</evidence>
<dbReference type="PROSITE" id="PS50005">
    <property type="entry name" value="TPR"/>
    <property type="match status" value="3"/>
</dbReference>
<sequence>MPPILKTALALGLVVAIPATAPLYAAGSRSSPSQSTPQYDAAEEYQKGVKALEKADYRKAEKAFKRSLRVAPEDANTQYMLGVTYMRTEQFGKAVKRFERAVNTDADMVLAHRDLAIAYVQLDEQEKAQKVLGQMKALQAECREDANCAEMKDLDEAVMAVESELAGGGGTASYGPYMKVLADASRGDALYSDAIALINQQRYAEALEHLDDAALAFGPHPDILTYQGFANRKLKRFDVAEGYYGRALALAPEHRGAWEYYGELKLERGDMAGAKQHLARLESLCSFGCYEADELGRWIAKAEAQSSAL</sequence>
<name>A0AA97I0I8_9SPHN</name>
<feature type="repeat" description="TPR" evidence="3">
    <location>
        <begin position="41"/>
        <end position="74"/>
    </location>
</feature>
<gene>
    <name evidence="5" type="ORF">RB602_14375</name>
</gene>
<dbReference type="Proteomes" id="UP001302429">
    <property type="component" value="Chromosome"/>
</dbReference>
<feature type="repeat" description="TPR" evidence="3">
    <location>
        <begin position="75"/>
        <end position="108"/>
    </location>
</feature>
<accession>A0AA97I0I8</accession>
<keyword evidence="6" id="KW-1185">Reference proteome</keyword>
<dbReference type="Pfam" id="PF13432">
    <property type="entry name" value="TPR_16"/>
    <property type="match status" value="1"/>
</dbReference>
<organism evidence="5 6">
    <name type="scientific">Alterisphingorhabdus coralli</name>
    <dbReference type="NCBI Taxonomy" id="3071408"/>
    <lineage>
        <taxon>Bacteria</taxon>
        <taxon>Pseudomonadati</taxon>
        <taxon>Pseudomonadota</taxon>
        <taxon>Alphaproteobacteria</taxon>
        <taxon>Sphingomonadales</taxon>
        <taxon>Sphingomonadaceae</taxon>
        <taxon>Alterisphingorhabdus (ex Yan et al. 2024)</taxon>
    </lineage>
</organism>
<reference evidence="5 6" key="1">
    <citation type="submission" date="2023-10" db="EMBL/GenBank/DDBJ databases">
        <title>Complete genome sequence of a Sphingomonadaceae bacterium.</title>
        <authorList>
            <person name="Yan C."/>
        </authorList>
    </citation>
    <scope>NUCLEOTIDE SEQUENCE [LARGE SCALE GENOMIC DNA]</scope>
    <source>
        <strain evidence="5 6">SCSIO 66989</strain>
    </source>
</reference>
<dbReference type="Gene3D" id="1.25.40.10">
    <property type="entry name" value="Tetratricopeptide repeat domain"/>
    <property type="match status" value="2"/>
</dbReference>
<evidence type="ECO:0000256" key="1">
    <source>
        <dbReference type="ARBA" id="ARBA00022737"/>
    </source>
</evidence>
<evidence type="ECO:0000256" key="4">
    <source>
        <dbReference type="SAM" id="SignalP"/>
    </source>
</evidence>
<keyword evidence="1" id="KW-0677">Repeat</keyword>
<dbReference type="KEGG" id="acoa:RB602_14375"/>
<feature type="repeat" description="TPR" evidence="3">
    <location>
        <begin position="221"/>
        <end position="254"/>
    </location>
</feature>
<keyword evidence="2 3" id="KW-0802">TPR repeat</keyword>
<dbReference type="PANTHER" id="PTHR45586">
    <property type="entry name" value="TPR REPEAT-CONTAINING PROTEIN PA4667"/>
    <property type="match status" value="1"/>
</dbReference>
<evidence type="ECO:0000313" key="6">
    <source>
        <dbReference type="Proteomes" id="UP001302429"/>
    </source>
</evidence>
<dbReference type="EMBL" id="CP136594">
    <property type="protein sequence ID" value="WOE75002.1"/>
    <property type="molecule type" value="Genomic_DNA"/>
</dbReference>
<dbReference type="PANTHER" id="PTHR45586:SF1">
    <property type="entry name" value="LIPOPOLYSACCHARIDE ASSEMBLY PROTEIN B"/>
    <property type="match status" value="1"/>
</dbReference>